<gene>
    <name evidence="2" type="primary">LOC103338240</name>
</gene>
<organism evidence="1 2">
    <name type="scientific">Prunus mume</name>
    <name type="common">Japanese apricot</name>
    <name type="synonym">Armeniaca mume</name>
    <dbReference type="NCBI Taxonomy" id="102107"/>
    <lineage>
        <taxon>Eukaryota</taxon>
        <taxon>Viridiplantae</taxon>
        <taxon>Streptophyta</taxon>
        <taxon>Embryophyta</taxon>
        <taxon>Tracheophyta</taxon>
        <taxon>Spermatophyta</taxon>
        <taxon>Magnoliopsida</taxon>
        <taxon>eudicotyledons</taxon>
        <taxon>Gunneridae</taxon>
        <taxon>Pentapetalae</taxon>
        <taxon>rosids</taxon>
        <taxon>fabids</taxon>
        <taxon>Rosales</taxon>
        <taxon>Rosaceae</taxon>
        <taxon>Amygdaloideae</taxon>
        <taxon>Amygdaleae</taxon>
        <taxon>Prunus</taxon>
    </lineage>
</organism>
<proteinExistence type="predicted"/>
<accession>A0ABM1LUL0</accession>
<evidence type="ECO:0000313" key="1">
    <source>
        <dbReference type="Proteomes" id="UP000694861"/>
    </source>
</evidence>
<dbReference type="RefSeq" id="XP_016651087.1">
    <property type="nucleotide sequence ID" value="XM_016795601.1"/>
</dbReference>
<dbReference type="GeneID" id="103338240"/>
<sequence length="453" mass="50907">MGSHRRSSETSAPELRSKLRRVVSGHEQMKIAFHQLKSQIRIGLFQAEEVFASLAIPLMKLVGLKTVEMANEDRFTTIIIPANTDSHHQSFGSGSSDRNRLSVKEEICAAKASMAGKLVMEKQKDQLIQLIRILKRIETQVNARQSHMVQTLTHSRLYLDKFFHRAIDYLSTVDGVDHQTFRISVLKLLRAAFHEVGAVLGSVESDVEELLQDLGAQMCDPMVQYVEGVKADLSDGGCVRLVGLVKEMAMAAREVRVELEATRNKASVAEASRFEALSRLREAEDNVSKLKECLKLLPEPNRASAKVTKAFAPHKFLGMEKEQTNDEKLLWALLEKKRKYQTPESPLGPSELLPLPSIYMRQRSTRLLWALLEKKRKYQTPESPLGPSELLPLPSIYMRQRSTRAKPTAVTRTYSPRARTTPRLDARILLGSSPSATIQKAAPLKQISPKMHA</sequence>
<keyword evidence="1" id="KW-1185">Reference proteome</keyword>
<protein>
    <submittedName>
        <fullName evidence="2">Uncharacterized protein LOC103338240</fullName>
    </submittedName>
</protein>
<dbReference type="Proteomes" id="UP000694861">
    <property type="component" value="Linkage group LG7"/>
</dbReference>
<evidence type="ECO:0000313" key="2">
    <source>
        <dbReference type="RefSeq" id="XP_016651087.1"/>
    </source>
</evidence>
<reference evidence="1" key="1">
    <citation type="journal article" date="2012" name="Nat. Commun.">
        <title>The genome of Prunus mume.</title>
        <authorList>
            <person name="Zhang Q."/>
            <person name="Chen W."/>
            <person name="Sun L."/>
            <person name="Zhao F."/>
            <person name="Huang B."/>
            <person name="Yang W."/>
            <person name="Tao Y."/>
            <person name="Wang J."/>
            <person name="Yuan Z."/>
            <person name="Fan G."/>
            <person name="Xing Z."/>
            <person name="Han C."/>
            <person name="Pan H."/>
            <person name="Zhong X."/>
            <person name="Shi W."/>
            <person name="Liang X."/>
            <person name="Du D."/>
            <person name="Sun F."/>
            <person name="Xu Z."/>
            <person name="Hao R."/>
            <person name="Lv T."/>
            <person name="Lv Y."/>
            <person name="Zheng Z."/>
            <person name="Sun M."/>
            <person name="Luo L."/>
            <person name="Cai M."/>
            <person name="Gao Y."/>
            <person name="Wang J."/>
            <person name="Yin Y."/>
            <person name="Xu X."/>
            <person name="Cheng T."/>
            <person name="Wang J."/>
        </authorList>
    </citation>
    <scope>NUCLEOTIDE SEQUENCE [LARGE SCALE GENOMIC DNA]</scope>
</reference>
<name>A0ABM1LUL0_PRUMU</name>
<reference evidence="2" key="2">
    <citation type="submission" date="2025-08" db="UniProtKB">
        <authorList>
            <consortium name="RefSeq"/>
        </authorList>
    </citation>
    <scope>IDENTIFICATION</scope>
</reference>